<dbReference type="Pfam" id="PF00145">
    <property type="entry name" value="DNA_methylase"/>
    <property type="match status" value="1"/>
</dbReference>
<dbReference type="GO" id="GO:0032259">
    <property type="term" value="P:methylation"/>
    <property type="evidence" value="ECO:0007669"/>
    <property type="project" value="UniProtKB-KW"/>
</dbReference>
<evidence type="ECO:0000256" key="4">
    <source>
        <dbReference type="ARBA" id="ARBA00022691"/>
    </source>
</evidence>
<evidence type="ECO:0000313" key="5">
    <source>
        <dbReference type="EMBL" id="QJB00554.1"/>
    </source>
</evidence>
<organism evidence="5">
    <name type="scientific">viral metagenome</name>
    <dbReference type="NCBI Taxonomy" id="1070528"/>
    <lineage>
        <taxon>unclassified sequences</taxon>
        <taxon>metagenomes</taxon>
        <taxon>organismal metagenomes</taxon>
    </lineage>
</organism>
<name>A0A6M3M0A3_9ZZZZ</name>
<evidence type="ECO:0000256" key="3">
    <source>
        <dbReference type="ARBA" id="ARBA00022679"/>
    </source>
</evidence>
<proteinExistence type="predicted"/>
<dbReference type="PROSITE" id="PS51679">
    <property type="entry name" value="SAM_MT_C5"/>
    <property type="match status" value="1"/>
</dbReference>
<dbReference type="PANTHER" id="PTHR10629:SF52">
    <property type="entry name" value="DNA (CYTOSINE-5)-METHYLTRANSFERASE 1"/>
    <property type="match status" value="1"/>
</dbReference>
<evidence type="ECO:0000256" key="2">
    <source>
        <dbReference type="ARBA" id="ARBA00022603"/>
    </source>
</evidence>
<dbReference type="InterPro" id="IPR050390">
    <property type="entry name" value="C5-Methyltransferase"/>
</dbReference>
<keyword evidence="2 5" id="KW-0489">Methyltransferase</keyword>
<sequence>MNTPRVLDIFCGGGYLSYGFQMAGYDLDGGFDNWDAAVKTYEKYLGAQAHLVDVALFYPGKKDYEVIIVGGPPCDDFSLVNTRRNIYGKRAQLVLDFCRIVNDVKPEAFVFENVIHLSQWAEVALFEIPGYKVTKEIADSVDYEVPQSRKRKIFIGSKDRHIKLTPPLEAKILTVRDAFVSIETNWGFTKHRPETIEKFKNVRSPSWISKETTSDYQGTVRLVWDKPSVAITNIKKAQILHPEENRIISIAEAMALQGIPSWYIPEGPDTDKAKMIANAVPPKLAYRIAEAIKTPFQRTL</sequence>
<dbReference type="PRINTS" id="PR00105">
    <property type="entry name" value="C5METTRFRASE"/>
</dbReference>
<dbReference type="GO" id="GO:0044027">
    <property type="term" value="P:negative regulation of gene expression via chromosomal CpG island methylation"/>
    <property type="evidence" value="ECO:0007669"/>
    <property type="project" value="TreeGrafter"/>
</dbReference>
<dbReference type="InterPro" id="IPR001525">
    <property type="entry name" value="C5_MeTfrase"/>
</dbReference>
<reference evidence="5" key="1">
    <citation type="submission" date="2020-03" db="EMBL/GenBank/DDBJ databases">
        <title>The deep terrestrial virosphere.</title>
        <authorList>
            <person name="Holmfeldt K."/>
            <person name="Nilsson E."/>
            <person name="Simone D."/>
            <person name="Lopez-Fernandez M."/>
            <person name="Wu X."/>
            <person name="de Brujin I."/>
            <person name="Lundin D."/>
            <person name="Andersson A."/>
            <person name="Bertilsson S."/>
            <person name="Dopson M."/>
        </authorList>
    </citation>
    <scope>NUCLEOTIDE SEQUENCE</scope>
    <source>
        <strain evidence="5">MM171A00411</strain>
        <strain evidence="6">MM171B00292</strain>
    </source>
</reference>
<accession>A0A6M3M0A3</accession>
<dbReference type="Gene3D" id="3.40.50.150">
    <property type="entry name" value="Vaccinia Virus protein VP39"/>
    <property type="match status" value="1"/>
</dbReference>
<dbReference type="EMBL" id="MT143882">
    <property type="protein sequence ID" value="QJB04430.1"/>
    <property type="molecule type" value="Genomic_DNA"/>
</dbReference>
<dbReference type="GO" id="GO:0003677">
    <property type="term" value="F:DNA binding"/>
    <property type="evidence" value="ECO:0007669"/>
    <property type="project" value="TreeGrafter"/>
</dbReference>
<dbReference type="SUPFAM" id="SSF53335">
    <property type="entry name" value="S-adenosyl-L-methionine-dependent methyltransferases"/>
    <property type="match status" value="1"/>
</dbReference>
<gene>
    <name evidence="5" type="ORF">MM171A00411_0016</name>
    <name evidence="6" type="ORF">MM171B00292_0031</name>
</gene>
<keyword evidence="3 5" id="KW-0808">Transferase</keyword>
<dbReference type="EMBL" id="MT143696">
    <property type="protein sequence ID" value="QJB00554.1"/>
    <property type="molecule type" value="Genomic_DNA"/>
</dbReference>
<protein>
    <recommendedName>
        <fullName evidence="1">DNA (cytosine-5-)-methyltransferase</fullName>
        <ecNumber evidence="1">2.1.1.37</ecNumber>
    </recommendedName>
</protein>
<dbReference type="GO" id="GO:0003886">
    <property type="term" value="F:DNA (cytosine-5-)-methyltransferase activity"/>
    <property type="evidence" value="ECO:0007669"/>
    <property type="project" value="UniProtKB-EC"/>
</dbReference>
<dbReference type="Gene3D" id="3.90.120.10">
    <property type="entry name" value="DNA Methylase, subunit A, domain 2"/>
    <property type="match status" value="1"/>
</dbReference>
<dbReference type="InterPro" id="IPR029063">
    <property type="entry name" value="SAM-dependent_MTases_sf"/>
</dbReference>
<evidence type="ECO:0000313" key="6">
    <source>
        <dbReference type="EMBL" id="QJB04430.1"/>
    </source>
</evidence>
<dbReference type="EC" id="2.1.1.37" evidence="1"/>
<dbReference type="PANTHER" id="PTHR10629">
    <property type="entry name" value="CYTOSINE-SPECIFIC METHYLTRANSFERASE"/>
    <property type="match status" value="1"/>
</dbReference>
<keyword evidence="4" id="KW-0949">S-adenosyl-L-methionine</keyword>
<evidence type="ECO:0000256" key="1">
    <source>
        <dbReference type="ARBA" id="ARBA00011975"/>
    </source>
</evidence>
<dbReference type="AlphaFoldDB" id="A0A6M3M0A3"/>